<feature type="non-terminal residue" evidence="1">
    <location>
        <position position="1"/>
    </location>
</feature>
<gene>
    <name evidence="1" type="ORF">APZ42_007349</name>
</gene>
<evidence type="ECO:0000313" key="2">
    <source>
        <dbReference type="Proteomes" id="UP000076858"/>
    </source>
</evidence>
<feature type="non-terminal residue" evidence="1">
    <location>
        <position position="69"/>
    </location>
</feature>
<comment type="caution">
    <text evidence="1">The sequence shown here is derived from an EMBL/GenBank/DDBJ whole genome shotgun (WGS) entry which is preliminary data.</text>
</comment>
<organism evidence="1 2">
    <name type="scientific">Daphnia magna</name>
    <dbReference type="NCBI Taxonomy" id="35525"/>
    <lineage>
        <taxon>Eukaryota</taxon>
        <taxon>Metazoa</taxon>
        <taxon>Ecdysozoa</taxon>
        <taxon>Arthropoda</taxon>
        <taxon>Crustacea</taxon>
        <taxon>Branchiopoda</taxon>
        <taxon>Diplostraca</taxon>
        <taxon>Cladocera</taxon>
        <taxon>Anomopoda</taxon>
        <taxon>Daphniidae</taxon>
        <taxon>Daphnia</taxon>
    </lineage>
</organism>
<sequence length="69" mass="7814">GNHASQTTYCTDHNMKLLTLESYEKEQAIYAAWGTQDWFWTSITDSLKKDIGFGKVQAQICILGMRIGV</sequence>
<accession>A0A164FCE0</accession>
<keyword evidence="2" id="KW-1185">Reference proteome</keyword>
<dbReference type="AlphaFoldDB" id="A0A164FCE0"/>
<name>A0A164FCE0_9CRUS</name>
<proteinExistence type="predicted"/>
<dbReference type="Proteomes" id="UP000076858">
    <property type="component" value="Unassembled WGS sequence"/>
</dbReference>
<dbReference type="EMBL" id="LRGB01020586">
    <property type="protein sequence ID" value="KZR97653.1"/>
    <property type="molecule type" value="Genomic_DNA"/>
</dbReference>
<evidence type="ECO:0000313" key="1">
    <source>
        <dbReference type="EMBL" id="KZR97653.1"/>
    </source>
</evidence>
<reference evidence="1 2" key="1">
    <citation type="submission" date="2016-03" db="EMBL/GenBank/DDBJ databases">
        <title>EvidentialGene: Evidence-directed Construction of Genes on Genomes.</title>
        <authorList>
            <person name="Gilbert D.G."/>
            <person name="Choi J.-H."/>
            <person name="Mockaitis K."/>
            <person name="Colbourne J."/>
            <person name="Pfrender M."/>
        </authorList>
    </citation>
    <scope>NUCLEOTIDE SEQUENCE [LARGE SCALE GENOMIC DNA]</scope>
    <source>
        <strain evidence="1 2">Xinb3</strain>
        <tissue evidence="1">Complete organism</tissue>
    </source>
</reference>
<protein>
    <submittedName>
        <fullName evidence="1">Uncharacterized protein</fullName>
    </submittedName>
</protein>